<dbReference type="InterPro" id="IPR025553">
    <property type="entry name" value="YppF"/>
</dbReference>
<dbReference type="Pfam" id="PF14178">
    <property type="entry name" value="YppF"/>
    <property type="match status" value="1"/>
</dbReference>
<evidence type="ECO:0000313" key="3">
    <source>
        <dbReference type="Proteomes" id="UP000677265"/>
    </source>
</evidence>
<name>A0A942YCZ5_9BACI</name>
<evidence type="ECO:0000313" key="1">
    <source>
        <dbReference type="EMBL" id="MBS4185230.1"/>
    </source>
</evidence>
<protein>
    <submittedName>
        <fullName evidence="2">YppF family protein</fullName>
    </submittedName>
</protein>
<gene>
    <name evidence="2" type="ORF">KHB02_021920</name>
    <name evidence="1" type="ORF">KHB02_27990</name>
</gene>
<organism evidence="1">
    <name type="scientific">Neobacillus citreus</name>
    <dbReference type="NCBI Taxonomy" id="2833578"/>
    <lineage>
        <taxon>Bacteria</taxon>
        <taxon>Bacillati</taxon>
        <taxon>Bacillota</taxon>
        <taxon>Bacilli</taxon>
        <taxon>Bacillales</taxon>
        <taxon>Bacillaceae</taxon>
        <taxon>Neobacillus</taxon>
    </lineage>
</organism>
<dbReference type="EMBL" id="JAGYPE010000005">
    <property type="protein sequence ID" value="MBS4185230.1"/>
    <property type="molecule type" value="Genomic_DNA"/>
</dbReference>
<accession>A0A942YCZ5</accession>
<dbReference type="RefSeq" id="WP_213145062.1">
    <property type="nucleotide sequence ID" value="NZ_JAGYPE020000050.1"/>
</dbReference>
<reference evidence="1" key="1">
    <citation type="submission" date="2021-05" db="EMBL/GenBank/DDBJ databases">
        <title>Novel Bacillus species.</title>
        <authorList>
            <person name="Liu G."/>
        </authorList>
    </citation>
    <scope>NUCLEOTIDE SEQUENCE</scope>
    <source>
        <strain evidence="1 3">FJAT-50051</strain>
    </source>
</reference>
<comment type="caution">
    <text evidence="1">The sequence shown here is derived from an EMBL/GenBank/DDBJ whole genome shotgun (WGS) entry which is preliminary data.</text>
</comment>
<dbReference type="AlphaFoldDB" id="A0A942YCZ5"/>
<proteinExistence type="predicted"/>
<dbReference type="Proteomes" id="UP000677265">
    <property type="component" value="Unassembled WGS sequence"/>
</dbReference>
<keyword evidence="3" id="KW-1185">Reference proteome</keyword>
<dbReference type="EMBL" id="JAGYPE020000050">
    <property type="protein sequence ID" value="MCH6268191.1"/>
    <property type="molecule type" value="Genomic_DNA"/>
</dbReference>
<evidence type="ECO:0000313" key="2">
    <source>
        <dbReference type="EMBL" id="MCH6268191.1"/>
    </source>
</evidence>
<sequence>MDIRELKVRFSQNRDYTTDDVNALMDFVKKAYIFNEISIKEYRNLVRELENQGAVPPEAAQENSLIEHNS</sequence>